<dbReference type="OrthoDB" id="9778547at2"/>
<keyword evidence="2 4" id="KW-0067">ATP-binding</keyword>
<gene>
    <name evidence="4" type="ORF">E4O86_04695</name>
</gene>
<dbReference type="NCBIfam" id="TIGR03864">
    <property type="entry name" value="PQQ_ABC_ATP"/>
    <property type="match status" value="1"/>
</dbReference>
<dbReference type="Proteomes" id="UP000773614">
    <property type="component" value="Unassembled WGS sequence"/>
</dbReference>
<dbReference type="Pfam" id="PF00005">
    <property type="entry name" value="ABC_tran"/>
    <property type="match status" value="1"/>
</dbReference>
<evidence type="ECO:0000313" key="4">
    <source>
        <dbReference type="EMBL" id="MYZ47009.1"/>
    </source>
</evidence>
<dbReference type="Gene3D" id="3.40.50.300">
    <property type="entry name" value="P-loop containing nucleotide triphosphate hydrolases"/>
    <property type="match status" value="1"/>
</dbReference>
<feature type="domain" description="ABC transporter" evidence="3">
    <location>
        <begin position="126"/>
        <end position="356"/>
    </location>
</feature>
<dbReference type="InterPro" id="IPR003439">
    <property type="entry name" value="ABC_transporter-like_ATP-bd"/>
</dbReference>
<accession>A0A964T322</accession>
<dbReference type="SUPFAM" id="SSF52540">
    <property type="entry name" value="P-loop containing nucleoside triphosphate hydrolases"/>
    <property type="match status" value="1"/>
</dbReference>
<dbReference type="InterPro" id="IPR027417">
    <property type="entry name" value="P-loop_NTPase"/>
</dbReference>
<reference evidence="4" key="1">
    <citation type="submission" date="2019-03" db="EMBL/GenBank/DDBJ databases">
        <title>Afifella sp. nov., isolated from activated sludge.</title>
        <authorList>
            <person name="Li Q."/>
            <person name="Liu Y."/>
        </authorList>
    </citation>
    <scope>NUCLEOTIDE SEQUENCE</scope>
    <source>
        <strain evidence="4">L72</strain>
    </source>
</reference>
<keyword evidence="5" id="KW-1185">Reference proteome</keyword>
<protein>
    <submittedName>
        <fullName evidence="4">ATP-binding cassette domain-containing protein</fullName>
    </submittedName>
</protein>
<evidence type="ECO:0000313" key="5">
    <source>
        <dbReference type="Proteomes" id="UP000773614"/>
    </source>
</evidence>
<dbReference type="PANTHER" id="PTHR43582:SF2">
    <property type="entry name" value="LINEARMYCIN RESISTANCE ATP-BINDING PROTEIN LNRL"/>
    <property type="match status" value="1"/>
</dbReference>
<sequence length="367" mass="39464">MRQRGEDVSLHRRLSERIEVSLQGRPCGAGALPPLQLPRHVRGVRRRPGHSGAAAADGFRELLLRRVLPGGGVRPDHALDAPRFSPRFGAAVSSAGRRLPSRDCQRPPSLYLDCVTAPPSPDTPALSVEELSFAYKGRLALDCVSFEIRRGRFTALLGPNGAGKSTLFGLLTRLLTTDRGRIAILGADLKTAGPKALAPLGIVFQQPTLDLDLTVGQNLRYFARLRGLTRSEADRRIARELARMDMGDRVPEKVRALNGGHRRRVEIARALLSDPALLLLDEPTVGLDVPTRKSIVGHVHELASESGIAVLWATHLIDEIRAEDDLVVLHRGRVVASGVAAELAGAASSGDLEAAFSVLTGARDEAA</sequence>
<dbReference type="GO" id="GO:0005524">
    <property type="term" value="F:ATP binding"/>
    <property type="evidence" value="ECO:0007669"/>
    <property type="project" value="UniProtKB-KW"/>
</dbReference>
<dbReference type="PROSITE" id="PS50893">
    <property type="entry name" value="ABC_TRANSPORTER_2"/>
    <property type="match status" value="1"/>
</dbReference>
<dbReference type="InterPro" id="IPR022467">
    <property type="entry name" value="ABC_transprt_ATP-bd_su_PQQ"/>
</dbReference>
<comment type="caution">
    <text evidence="4">The sequence shown here is derived from an EMBL/GenBank/DDBJ whole genome shotgun (WGS) entry which is preliminary data.</text>
</comment>
<proteinExistence type="predicted"/>
<dbReference type="EMBL" id="SPKJ01000008">
    <property type="protein sequence ID" value="MYZ47009.1"/>
    <property type="molecule type" value="Genomic_DNA"/>
</dbReference>
<organism evidence="4 5">
    <name type="scientific">Propylenella binzhouense</name>
    <dbReference type="NCBI Taxonomy" id="2555902"/>
    <lineage>
        <taxon>Bacteria</taxon>
        <taxon>Pseudomonadati</taxon>
        <taxon>Pseudomonadota</taxon>
        <taxon>Alphaproteobacteria</taxon>
        <taxon>Hyphomicrobiales</taxon>
        <taxon>Propylenellaceae</taxon>
        <taxon>Propylenella</taxon>
    </lineage>
</organism>
<name>A0A964T322_9HYPH</name>
<evidence type="ECO:0000256" key="1">
    <source>
        <dbReference type="ARBA" id="ARBA00022741"/>
    </source>
</evidence>
<dbReference type="InterPro" id="IPR003593">
    <property type="entry name" value="AAA+_ATPase"/>
</dbReference>
<keyword evidence="1" id="KW-0547">Nucleotide-binding</keyword>
<dbReference type="SMART" id="SM00382">
    <property type="entry name" value="AAA"/>
    <property type="match status" value="1"/>
</dbReference>
<dbReference type="PANTHER" id="PTHR43582">
    <property type="entry name" value="LINEARMYCIN RESISTANCE ATP-BINDING PROTEIN LNRL"/>
    <property type="match status" value="1"/>
</dbReference>
<dbReference type="GO" id="GO:0016887">
    <property type="term" value="F:ATP hydrolysis activity"/>
    <property type="evidence" value="ECO:0007669"/>
    <property type="project" value="InterPro"/>
</dbReference>
<dbReference type="AlphaFoldDB" id="A0A964T322"/>
<evidence type="ECO:0000259" key="3">
    <source>
        <dbReference type="PROSITE" id="PS50893"/>
    </source>
</evidence>
<evidence type="ECO:0000256" key="2">
    <source>
        <dbReference type="ARBA" id="ARBA00022840"/>
    </source>
</evidence>